<dbReference type="OrthoDB" id="9778320at2"/>
<protein>
    <submittedName>
        <fullName evidence="6">Polysaccharide deacetylase</fullName>
    </submittedName>
</protein>
<evidence type="ECO:0000256" key="3">
    <source>
        <dbReference type="SAM" id="MobiDB-lite"/>
    </source>
</evidence>
<dbReference type="AlphaFoldDB" id="A0A4R2RMW4"/>
<organism evidence="6 7">
    <name type="scientific">Heliophilum fasciatum</name>
    <dbReference type="NCBI Taxonomy" id="35700"/>
    <lineage>
        <taxon>Bacteria</taxon>
        <taxon>Bacillati</taxon>
        <taxon>Bacillota</taxon>
        <taxon>Clostridia</taxon>
        <taxon>Eubacteriales</taxon>
        <taxon>Heliobacteriaceae</taxon>
        <taxon>Heliophilum</taxon>
    </lineage>
</organism>
<sequence length="355" mass="38206">MKITFQRVAIVLSLLLSLTLTGCTPGNNSTNSTANQGESLAKRAGQGSSAATMPGSGVDGASEQAQRGANAGMPAKADGTSRDTAGAEEAVDRGPVTILMYHHVTKRGFFANNDAVVTVDDFAKQMAYLKENNYHVVPLRLVADYYAQGASTSLPSKAVAITFDDGYESNYALAYPILKEYGYPFTVFVVANWIAEESAGPFRPERQELLSWPQILEMVQSGLGDIQSHSFDSHYRFNDGGYALAHAQTNPATGEKESTEALTARIYRDLAQSKELLERRTGIPGYALAYPWGKHSDATKQAATQAGYLLAVTMTEGANGARADRLALKRTGVFMSDGFDGFVHKLKAERAAVQP</sequence>
<dbReference type="InterPro" id="IPR002509">
    <property type="entry name" value="NODB_dom"/>
</dbReference>
<dbReference type="GO" id="GO:0005975">
    <property type="term" value="P:carbohydrate metabolic process"/>
    <property type="evidence" value="ECO:0007669"/>
    <property type="project" value="InterPro"/>
</dbReference>
<dbReference type="SUPFAM" id="SSF88713">
    <property type="entry name" value="Glycoside hydrolase/deacetylase"/>
    <property type="match status" value="1"/>
</dbReference>
<dbReference type="CDD" id="cd10969">
    <property type="entry name" value="CE4_Ecf1_like_5s"/>
    <property type="match status" value="1"/>
</dbReference>
<proteinExistence type="predicted"/>
<dbReference type="Pfam" id="PF01522">
    <property type="entry name" value="Polysacc_deac_1"/>
    <property type="match status" value="1"/>
</dbReference>
<name>A0A4R2RMW4_9FIRM</name>
<dbReference type="Proteomes" id="UP000294813">
    <property type="component" value="Unassembled WGS sequence"/>
</dbReference>
<dbReference type="InterPro" id="IPR011330">
    <property type="entry name" value="Glyco_hydro/deAcase_b/a-brl"/>
</dbReference>
<feature type="compositionally biased region" description="Polar residues" evidence="3">
    <location>
        <begin position="25"/>
        <end position="38"/>
    </location>
</feature>
<keyword evidence="7" id="KW-1185">Reference proteome</keyword>
<evidence type="ECO:0000256" key="1">
    <source>
        <dbReference type="ARBA" id="ARBA00004613"/>
    </source>
</evidence>
<dbReference type="PANTHER" id="PTHR34216:SF3">
    <property type="entry name" value="POLY-BETA-1,6-N-ACETYL-D-GLUCOSAMINE N-DEACETYLASE"/>
    <property type="match status" value="1"/>
</dbReference>
<dbReference type="Gene3D" id="3.20.20.370">
    <property type="entry name" value="Glycoside hydrolase/deacetylase"/>
    <property type="match status" value="1"/>
</dbReference>
<feature type="signal peptide" evidence="4">
    <location>
        <begin position="1"/>
        <end position="22"/>
    </location>
</feature>
<evidence type="ECO:0000256" key="2">
    <source>
        <dbReference type="ARBA" id="ARBA00022729"/>
    </source>
</evidence>
<comment type="caution">
    <text evidence="6">The sequence shown here is derived from an EMBL/GenBank/DDBJ whole genome shotgun (WGS) entry which is preliminary data.</text>
</comment>
<evidence type="ECO:0000313" key="7">
    <source>
        <dbReference type="Proteomes" id="UP000294813"/>
    </source>
</evidence>
<dbReference type="PROSITE" id="PS51257">
    <property type="entry name" value="PROKAR_LIPOPROTEIN"/>
    <property type="match status" value="1"/>
</dbReference>
<feature type="region of interest" description="Disordered" evidence="3">
    <location>
        <begin position="25"/>
        <end position="88"/>
    </location>
</feature>
<accession>A0A4R2RMW4</accession>
<dbReference type="InterPro" id="IPR051398">
    <property type="entry name" value="Polysacch_Deacetylase"/>
</dbReference>
<dbReference type="PROSITE" id="PS51677">
    <property type="entry name" value="NODB"/>
    <property type="match status" value="1"/>
</dbReference>
<dbReference type="PANTHER" id="PTHR34216">
    <property type="match status" value="1"/>
</dbReference>
<evidence type="ECO:0000259" key="5">
    <source>
        <dbReference type="PROSITE" id="PS51677"/>
    </source>
</evidence>
<feature type="domain" description="NodB homology" evidence="5">
    <location>
        <begin position="157"/>
        <end position="355"/>
    </location>
</feature>
<comment type="subcellular location">
    <subcellularLocation>
        <location evidence="1">Secreted</location>
    </subcellularLocation>
</comment>
<dbReference type="EMBL" id="SLXT01000010">
    <property type="protein sequence ID" value="TCP64374.1"/>
    <property type="molecule type" value="Genomic_DNA"/>
</dbReference>
<evidence type="ECO:0000256" key="4">
    <source>
        <dbReference type="SAM" id="SignalP"/>
    </source>
</evidence>
<keyword evidence="2 4" id="KW-0732">Signal</keyword>
<evidence type="ECO:0000313" key="6">
    <source>
        <dbReference type="EMBL" id="TCP64374.1"/>
    </source>
</evidence>
<reference evidence="6 7" key="1">
    <citation type="submission" date="2019-03" db="EMBL/GenBank/DDBJ databases">
        <title>Genomic Encyclopedia of Type Strains, Phase IV (KMG-IV): sequencing the most valuable type-strain genomes for metagenomic binning, comparative biology and taxonomic classification.</title>
        <authorList>
            <person name="Goeker M."/>
        </authorList>
    </citation>
    <scope>NUCLEOTIDE SEQUENCE [LARGE SCALE GENOMIC DNA]</scope>
    <source>
        <strain evidence="6 7">DSM 11170</strain>
    </source>
</reference>
<dbReference type="RefSeq" id="WP_131919110.1">
    <property type="nucleotide sequence ID" value="NZ_JAOQNU010000010.1"/>
</dbReference>
<dbReference type="GO" id="GO:0016810">
    <property type="term" value="F:hydrolase activity, acting on carbon-nitrogen (but not peptide) bonds"/>
    <property type="evidence" value="ECO:0007669"/>
    <property type="project" value="InterPro"/>
</dbReference>
<feature type="chain" id="PRO_5038421009" evidence="4">
    <location>
        <begin position="23"/>
        <end position="355"/>
    </location>
</feature>
<dbReference type="GO" id="GO:0005576">
    <property type="term" value="C:extracellular region"/>
    <property type="evidence" value="ECO:0007669"/>
    <property type="project" value="UniProtKB-SubCell"/>
</dbReference>
<gene>
    <name evidence="6" type="ORF">EDD73_11073</name>
</gene>